<proteinExistence type="predicted"/>
<keyword evidence="2" id="KW-1185">Reference proteome</keyword>
<sequence>MKSNEIKELLPQLFQRTLRDGGPLNALLDVMASLHEPVETVLADLATFFNPRTAPDKFVPYLACWMDLDRFFPLYCAQNEGFQRNADPISSGNGSLRELIASAAFLSQWRGTAKGLKHFLEIATGVGGFRLLENLDGEGQPRPFHVCIIMPDDAEPHRALIERIVEQEKPAYVSYELKSGSATEGREEP</sequence>
<organism evidence="1 2">
    <name type="scientific">Desulfococcus multivorans DSM 2059</name>
    <dbReference type="NCBI Taxonomy" id="1121405"/>
    <lineage>
        <taxon>Bacteria</taxon>
        <taxon>Pseudomonadati</taxon>
        <taxon>Thermodesulfobacteriota</taxon>
        <taxon>Desulfobacteria</taxon>
        <taxon>Desulfobacterales</taxon>
        <taxon>Desulfococcaceae</taxon>
        <taxon>Desulfococcus</taxon>
    </lineage>
</organism>
<gene>
    <name evidence="1" type="ORF">dsmv_1283</name>
</gene>
<accession>S7U1U2</accession>
<evidence type="ECO:0000313" key="2">
    <source>
        <dbReference type="Proteomes" id="UP000014977"/>
    </source>
</evidence>
<dbReference type="STRING" id="897.B2D07_08405"/>
<reference evidence="1 2" key="1">
    <citation type="journal article" date="2013" name="Genome Announc.">
        <title>Draft genome sequences for three mercury-methylating, sulfate-reducing bacteria.</title>
        <authorList>
            <person name="Brown S.D."/>
            <person name="Hurt R.A.Jr."/>
            <person name="Gilmour C.C."/>
            <person name="Elias D.A."/>
        </authorList>
    </citation>
    <scope>NUCLEOTIDE SEQUENCE [LARGE SCALE GENOMIC DNA]</scope>
    <source>
        <strain evidence="1 2">DSM 2059</strain>
    </source>
</reference>
<dbReference type="EMBL" id="ATHJ01000057">
    <property type="protein sequence ID" value="EPR43257.1"/>
    <property type="molecule type" value="Genomic_DNA"/>
</dbReference>
<dbReference type="AlphaFoldDB" id="S7U1U2"/>
<dbReference type="OrthoDB" id="7060258at2"/>
<protein>
    <recommendedName>
        <fullName evidence="3">Phage tail protein</fullName>
    </recommendedName>
</protein>
<dbReference type="Proteomes" id="UP000014977">
    <property type="component" value="Unassembled WGS sequence"/>
</dbReference>
<evidence type="ECO:0008006" key="3">
    <source>
        <dbReference type="Google" id="ProtNLM"/>
    </source>
</evidence>
<dbReference type="eggNOG" id="COG4385">
    <property type="taxonomic scope" value="Bacteria"/>
</dbReference>
<dbReference type="RefSeq" id="WP_020875630.1">
    <property type="nucleotide sequence ID" value="NZ_ATHJ01000057.1"/>
</dbReference>
<dbReference type="InterPro" id="IPR006521">
    <property type="entry name" value="Tail_protein_I"/>
</dbReference>
<evidence type="ECO:0000313" key="1">
    <source>
        <dbReference type="EMBL" id="EPR43257.1"/>
    </source>
</evidence>
<dbReference type="Pfam" id="PF09684">
    <property type="entry name" value="Tail_P2_I"/>
    <property type="match status" value="1"/>
</dbReference>
<name>S7U1U2_DESML</name>
<comment type="caution">
    <text evidence="1">The sequence shown here is derived from an EMBL/GenBank/DDBJ whole genome shotgun (WGS) entry which is preliminary data.</text>
</comment>